<evidence type="ECO:0000256" key="3">
    <source>
        <dbReference type="SAM" id="SignalP"/>
    </source>
</evidence>
<dbReference type="PROSITE" id="PS00708">
    <property type="entry name" value="PRO_ENDOPEP_SER"/>
    <property type="match status" value="1"/>
</dbReference>
<dbReference type="GO" id="GO:0008239">
    <property type="term" value="F:dipeptidyl-peptidase activity"/>
    <property type="evidence" value="ECO:0007669"/>
    <property type="project" value="UniProtKB-EC"/>
</dbReference>
<dbReference type="RefSeq" id="WP_167075139.1">
    <property type="nucleotide sequence ID" value="NZ_JAAOZC010000011.1"/>
</dbReference>
<dbReference type="InterPro" id="IPR002471">
    <property type="entry name" value="Pept_S9_AS"/>
</dbReference>
<dbReference type="InterPro" id="IPR002469">
    <property type="entry name" value="Peptidase_S9B_N"/>
</dbReference>
<keyword evidence="1" id="KW-0645">Protease</keyword>
<reference evidence="6 7" key="1">
    <citation type="submission" date="2020-03" db="EMBL/GenBank/DDBJ databases">
        <title>Genomic Encyclopedia of Type Strains, Phase III (KMG-III): the genomes of soil and plant-associated and newly described type strains.</title>
        <authorList>
            <person name="Whitman W."/>
        </authorList>
    </citation>
    <scope>NUCLEOTIDE SEQUENCE [LARGE SCALE GENOMIC DNA]</scope>
    <source>
        <strain evidence="6 7">CECT 8804</strain>
    </source>
</reference>
<evidence type="ECO:0000259" key="5">
    <source>
        <dbReference type="Pfam" id="PF00930"/>
    </source>
</evidence>
<feature type="chain" id="PRO_5045381943" evidence="3">
    <location>
        <begin position="19"/>
        <end position="732"/>
    </location>
</feature>
<dbReference type="Proteomes" id="UP000727456">
    <property type="component" value="Unassembled WGS sequence"/>
</dbReference>
<evidence type="ECO:0000259" key="4">
    <source>
        <dbReference type="Pfam" id="PF00326"/>
    </source>
</evidence>
<feature type="domain" description="Dipeptidylpeptidase IV N-terminal" evidence="5">
    <location>
        <begin position="129"/>
        <end position="447"/>
    </location>
</feature>
<dbReference type="InterPro" id="IPR001375">
    <property type="entry name" value="Peptidase_S9_cat"/>
</dbReference>
<keyword evidence="2 6" id="KW-0378">Hydrolase</keyword>
<organism evidence="6 7">
    <name type="scientific">Sphingomonas vulcanisoli</name>
    <dbReference type="NCBI Taxonomy" id="1658060"/>
    <lineage>
        <taxon>Bacteria</taxon>
        <taxon>Pseudomonadati</taxon>
        <taxon>Pseudomonadota</taxon>
        <taxon>Alphaproteobacteria</taxon>
        <taxon>Sphingomonadales</taxon>
        <taxon>Sphingomonadaceae</taxon>
        <taxon>Sphingomonas</taxon>
    </lineage>
</organism>
<accession>A0ABX0TWQ6</accession>
<evidence type="ECO:0000256" key="2">
    <source>
        <dbReference type="ARBA" id="ARBA00022801"/>
    </source>
</evidence>
<sequence>MKSLIAAAIACAMTMTAAAPIAAKQLTLERLFQSPGLSGPSPREVKFSPDGKLLTLLRNRTDDRDRYDLWAIDTTSGAEHMLVDSLKIGSGAALSEEEKMRRERLRIGALKGITAYDWAPDGKSVLVPLDGDLYLAALDGTVRRLTDTPQTEIEAKVSPGGHFVSFVRDHNLYAIDLASGAERQLTKDGGGTLAWGTAEFVAQEELERRSGTWWSPKETRIAVQRTDESPVKIVRRAAIGAEGTTIVEQRYPAAGTPNALVELWLMNPDGSGRVKADLGSNPDFYLARVDWAPDGKALYVQQLARDNKRLDLLRIDPMTGAATKLIEETSKTWVDLNNDFRVLKDGSLLWSSERSGYPHLDRFAHGKLSPLTHGDWSVHSVAGIDAAGHIYFTANKDDVLETQLYAIDLAHPETPRRITESGWTYGASMDKGATRIILTRSNPDQPPQTYLADVTGKRLAWINENKLDATHSYAPYLDHHRPTQFGTLKAADGSILHYKMITPVLEPGKRYPVFMEHYGGPGSQTVTRAWGSPIHQYLVTRGFIVFEIDNRGSPNRGRAFEDQIYHAMGTVEVEDQVAAAKWLKTQAYVDPARIATYGWSYGGYMTLKLLEKAPGVFAAGIAGAPVTKWELYDTAYTERYLGMPPYDTSDALDDATKIVDPLLTLHGMADDNVVFENSTALWAKLQAAKVPFEMMAYPGKTHGVSGEGAQTHVWETILGFLERRGIIAPVAK</sequence>
<dbReference type="Gene3D" id="2.140.10.30">
    <property type="entry name" value="Dipeptidylpeptidase IV, N-terminal domain"/>
    <property type="match status" value="1"/>
</dbReference>
<feature type="signal peptide" evidence="3">
    <location>
        <begin position="1"/>
        <end position="18"/>
    </location>
</feature>
<dbReference type="SUPFAM" id="SSF82171">
    <property type="entry name" value="DPP6 N-terminal domain-like"/>
    <property type="match status" value="1"/>
</dbReference>
<protein>
    <submittedName>
        <fullName evidence="6">Dipeptidyl-peptidase-4</fullName>
        <ecNumber evidence="6">3.4.14.5</ecNumber>
    </submittedName>
</protein>
<dbReference type="Gene3D" id="3.40.50.1820">
    <property type="entry name" value="alpha/beta hydrolase"/>
    <property type="match status" value="1"/>
</dbReference>
<evidence type="ECO:0000256" key="1">
    <source>
        <dbReference type="ARBA" id="ARBA00022670"/>
    </source>
</evidence>
<comment type="caution">
    <text evidence="6">The sequence shown here is derived from an EMBL/GenBank/DDBJ whole genome shotgun (WGS) entry which is preliminary data.</text>
</comment>
<dbReference type="PANTHER" id="PTHR11731">
    <property type="entry name" value="PROTEASE FAMILY S9B,C DIPEPTIDYL-PEPTIDASE IV-RELATED"/>
    <property type="match status" value="1"/>
</dbReference>
<name>A0ABX0TWQ6_9SPHN</name>
<gene>
    <name evidence="6" type="ORF">FHS31_003115</name>
</gene>
<dbReference type="InterPro" id="IPR050278">
    <property type="entry name" value="Serine_Prot_S9B/DPPIV"/>
</dbReference>
<keyword evidence="3" id="KW-0732">Signal</keyword>
<dbReference type="EMBL" id="JAAOZC010000011">
    <property type="protein sequence ID" value="NIJ09483.1"/>
    <property type="molecule type" value="Genomic_DNA"/>
</dbReference>
<dbReference type="EC" id="3.4.14.5" evidence="6"/>
<dbReference type="PANTHER" id="PTHR11731:SF193">
    <property type="entry name" value="DIPEPTIDYL PEPTIDASE 9"/>
    <property type="match status" value="1"/>
</dbReference>
<evidence type="ECO:0000313" key="6">
    <source>
        <dbReference type="EMBL" id="NIJ09483.1"/>
    </source>
</evidence>
<dbReference type="Pfam" id="PF00930">
    <property type="entry name" value="DPPIV_N"/>
    <property type="match status" value="1"/>
</dbReference>
<feature type="domain" description="Peptidase S9 prolyl oligopeptidase catalytic" evidence="4">
    <location>
        <begin position="536"/>
        <end position="723"/>
    </location>
</feature>
<dbReference type="Pfam" id="PF00326">
    <property type="entry name" value="Peptidase_S9"/>
    <property type="match status" value="1"/>
</dbReference>
<dbReference type="SUPFAM" id="SSF53474">
    <property type="entry name" value="alpha/beta-Hydrolases"/>
    <property type="match status" value="1"/>
</dbReference>
<dbReference type="InterPro" id="IPR029058">
    <property type="entry name" value="AB_hydrolase_fold"/>
</dbReference>
<evidence type="ECO:0000313" key="7">
    <source>
        <dbReference type="Proteomes" id="UP000727456"/>
    </source>
</evidence>
<keyword evidence="7" id="KW-1185">Reference proteome</keyword>
<proteinExistence type="predicted"/>